<organism evidence="1 2">
    <name type="scientific">Candidatus Parabacteroides intestinipullorum</name>
    <dbReference type="NCBI Taxonomy" id="2838723"/>
    <lineage>
        <taxon>Bacteria</taxon>
        <taxon>Pseudomonadati</taxon>
        <taxon>Bacteroidota</taxon>
        <taxon>Bacteroidia</taxon>
        <taxon>Bacteroidales</taxon>
        <taxon>Tannerellaceae</taxon>
        <taxon>Parabacteroides</taxon>
    </lineage>
</organism>
<evidence type="ECO:0000313" key="2">
    <source>
        <dbReference type="Proteomes" id="UP000886740"/>
    </source>
</evidence>
<name>A0A9D2BHW5_9BACT</name>
<dbReference type="Gene3D" id="3.30.2020.10">
    <property type="entry name" value="NE0471-like N-terminal domain"/>
    <property type="match status" value="1"/>
</dbReference>
<evidence type="ECO:0000313" key="1">
    <source>
        <dbReference type="EMBL" id="HIX75854.1"/>
    </source>
</evidence>
<dbReference type="InterPro" id="IPR018841">
    <property type="entry name" value="DUF2442"/>
</dbReference>
<proteinExistence type="predicted"/>
<sequence length="82" mass="9674">METNEILTVTRAEYVDGYILHIWFSDGVEKLFDFSGELSHGICRKLKDLDYFKRFTIDPFTIDWNNEIGFAPEYLYEKGIPT</sequence>
<dbReference type="Pfam" id="PF10387">
    <property type="entry name" value="DUF2442"/>
    <property type="match status" value="1"/>
</dbReference>
<dbReference type="AlphaFoldDB" id="A0A9D2BHW5"/>
<reference evidence="1" key="1">
    <citation type="journal article" date="2021" name="PeerJ">
        <title>Extensive microbial diversity within the chicken gut microbiome revealed by metagenomics and culture.</title>
        <authorList>
            <person name="Gilroy R."/>
            <person name="Ravi A."/>
            <person name="Getino M."/>
            <person name="Pursley I."/>
            <person name="Horton D.L."/>
            <person name="Alikhan N.F."/>
            <person name="Baker D."/>
            <person name="Gharbi K."/>
            <person name="Hall N."/>
            <person name="Watson M."/>
            <person name="Adriaenssens E.M."/>
            <person name="Foster-Nyarko E."/>
            <person name="Jarju S."/>
            <person name="Secka A."/>
            <person name="Antonio M."/>
            <person name="Oren A."/>
            <person name="Chaudhuri R.R."/>
            <person name="La Ragione R."/>
            <person name="Hildebrand F."/>
            <person name="Pallen M.J."/>
        </authorList>
    </citation>
    <scope>NUCLEOTIDE SEQUENCE</scope>
    <source>
        <strain evidence="1">ChiGjej6B6-14162</strain>
    </source>
</reference>
<accession>A0A9D2BHW5</accession>
<dbReference type="SUPFAM" id="SSF143880">
    <property type="entry name" value="NE0471 N-terminal domain-like"/>
    <property type="match status" value="1"/>
</dbReference>
<dbReference type="EMBL" id="DXEL01000085">
    <property type="protein sequence ID" value="HIX75854.1"/>
    <property type="molecule type" value="Genomic_DNA"/>
</dbReference>
<dbReference type="Proteomes" id="UP000886740">
    <property type="component" value="Unassembled WGS sequence"/>
</dbReference>
<reference evidence="1" key="2">
    <citation type="submission" date="2021-04" db="EMBL/GenBank/DDBJ databases">
        <authorList>
            <person name="Gilroy R."/>
        </authorList>
    </citation>
    <scope>NUCLEOTIDE SEQUENCE</scope>
    <source>
        <strain evidence="1">ChiGjej6B6-14162</strain>
    </source>
</reference>
<comment type="caution">
    <text evidence="1">The sequence shown here is derived from an EMBL/GenBank/DDBJ whole genome shotgun (WGS) entry which is preliminary data.</text>
</comment>
<dbReference type="InterPro" id="IPR036782">
    <property type="entry name" value="NE0471-like_N"/>
</dbReference>
<gene>
    <name evidence="1" type="ORF">H9977_12605</name>
</gene>
<protein>
    <submittedName>
        <fullName evidence="1">DUF2442 domain-containing protein</fullName>
    </submittedName>
</protein>